<evidence type="ECO:0000313" key="2">
    <source>
        <dbReference type="Proteomes" id="UP001156706"/>
    </source>
</evidence>
<keyword evidence="2" id="KW-1185">Reference proteome</keyword>
<dbReference type="PANTHER" id="PTHR17985:SF8">
    <property type="entry name" value="TRANSPORT AND GOLGI ORGANIZATION PROTEIN 2 HOMOLOG"/>
    <property type="match status" value="1"/>
</dbReference>
<dbReference type="EMBL" id="BSOG01000001">
    <property type="protein sequence ID" value="GLR12582.1"/>
    <property type="molecule type" value="Genomic_DNA"/>
</dbReference>
<comment type="caution">
    <text evidence="1">The sequence shown here is derived from an EMBL/GenBank/DDBJ whole genome shotgun (WGS) entry which is preliminary data.</text>
</comment>
<dbReference type="PANTHER" id="PTHR17985">
    <property type="entry name" value="SER/THR-RICH PROTEIN T10 IN DGCR REGION"/>
    <property type="match status" value="1"/>
</dbReference>
<evidence type="ECO:0008006" key="3">
    <source>
        <dbReference type="Google" id="ProtNLM"/>
    </source>
</evidence>
<proteinExistence type="predicted"/>
<dbReference type="Proteomes" id="UP001156706">
    <property type="component" value="Unassembled WGS sequence"/>
</dbReference>
<accession>A0ABQ5YG06</accession>
<dbReference type="Pfam" id="PF05742">
    <property type="entry name" value="TANGO2"/>
    <property type="match status" value="1"/>
</dbReference>
<name>A0ABQ5YG06_9NEIS</name>
<reference evidence="2" key="1">
    <citation type="journal article" date="2019" name="Int. J. Syst. Evol. Microbiol.">
        <title>The Global Catalogue of Microorganisms (GCM) 10K type strain sequencing project: providing services to taxonomists for standard genome sequencing and annotation.</title>
        <authorList>
            <consortium name="The Broad Institute Genomics Platform"/>
            <consortium name="The Broad Institute Genome Sequencing Center for Infectious Disease"/>
            <person name="Wu L."/>
            <person name="Ma J."/>
        </authorList>
    </citation>
    <scope>NUCLEOTIDE SEQUENCE [LARGE SCALE GENOMIC DNA]</scope>
    <source>
        <strain evidence="2">NBRC 110044</strain>
    </source>
</reference>
<organism evidence="1 2">
    <name type="scientific">Chitinimonas prasina</name>
    <dbReference type="NCBI Taxonomy" id="1434937"/>
    <lineage>
        <taxon>Bacteria</taxon>
        <taxon>Pseudomonadati</taxon>
        <taxon>Pseudomonadota</taxon>
        <taxon>Betaproteobacteria</taxon>
        <taxon>Neisseriales</taxon>
        <taxon>Chitinibacteraceae</taxon>
        <taxon>Chitinimonas</taxon>
    </lineage>
</organism>
<evidence type="ECO:0000313" key="1">
    <source>
        <dbReference type="EMBL" id="GLR12582.1"/>
    </source>
</evidence>
<protein>
    <recommendedName>
        <fullName evidence="3">NRDE family protein</fullName>
    </recommendedName>
</protein>
<dbReference type="InterPro" id="IPR008551">
    <property type="entry name" value="TANGO2"/>
</dbReference>
<gene>
    <name evidence="1" type="ORF">GCM10007907_13720</name>
</gene>
<sequence>MCLIAFRWDPAHTTPLVVAANRDEFYARPTAAADWWEDERILGGRDLMAGGSWMGVRRDGRFAALTNFRDPSRHLADAPSRGALVADFLQGEHSAGEFLATLRRDIARYNDFNLLLYDGERLLGYESRHDTVLRFGRGVHAVSNARFDTPWPKAERLKAGLARHGEDDEALFALLADPALAPDEQLPRTGVPLEWERALSAAFIRTPQYGTRASSVLRLGRQAISLTERRFERGEFVATAHFDFSPS</sequence>
<dbReference type="RefSeq" id="WP_284195701.1">
    <property type="nucleotide sequence ID" value="NZ_BSOG01000001.1"/>
</dbReference>